<dbReference type="GO" id="GO:0005975">
    <property type="term" value="P:carbohydrate metabolic process"/>
    <property type="evidence" value="ECO:0007669"/>
    <property type="project" value="InterPro"/>
</dbReference>
<proteinExistence type="inferred from homology"/>
<dbReference type="GO" id="GO:0004553">
    <property type="term" value="F:hydrolase activity, hydrolyzing O-glycosyl compounds"/>
    <property type="evidence" value="ECO:0007669"/>
    <property type="project" value="InterPro"/>
</dbReference>
<gene>
    <name evidence="5" type="ORF">JIN84_13315</name>
</gene>
<keyword evidence="6" id="KW-1185">Reference proteome</keyword>
<dbReference type="SUPFAM" id="SSF75005">
    <property type="entry name" value="Arabinanase/levansucrase/invertase"/>
    <property type="match status" value="1"/>
</dbReference>
<evidence type="ECO:0000313" key="6">
    <source>
        <dbReference type="Proteomes" id="UP000600139"/>
    </source>
</evidence>
<dbReference type="Pfam" id="PF04616">
    <property type="entry name" value="Glyco_hydro_43"/>
    <property type="match status" value="1"/>
</dbReference>
<dbReference type="PANTHER" id="PTHR22925">
    <property type="entry name" value="GLYCOSYL HYDROLASE 43 FAMILY MEMBER"/>
    <property type="match status" value="1"/>
</dbReference>
<evidence type="ECO:0000256" key="4">
    <source>
        <dbReference type="RuleBase" id="RU361187"/>
    </source>
</evidence>
<dbReference type="RefSeq" id="WP_200351532.1">
    <property type="nucleotide sequence ID" value="NZ_BAABHZ010000006.1"/>
</dbReference>
<dbReference type="InterPro" id="IPR023296">
    <property type="entry name" value="Glyco_hydro_beta-prop_sf"/>
</dbReference>
<keyword evidence="2 4" id="KW-0378">Hydrolase</keyword>
<dbReference type="Gene3D" id="2.115.10.20">
    <property type="entry name" value="Glycosyl hydrolase domain, family 43"/>
    <property type="match status" value="1"/>
</dbReference>
<keyword evidence="3 4" id="KW-0326">Glycosidase</keyword>
<evidence type="ECO:0000313" key="5">
    <source>
        <dbReference type="EMBL" id="MBK1816599.1"/>
    </source>
</evidence>
<sequence length="361" mass="40365">MKKFIAFGFLALSVCVFGKETKPATAIRPGEVWLDTDGKMVNAHGGGILFHAGTYYWYGEIKEGKTYLPEVNKSWGGTRVDVVGVSCYSSKDLLAWKNEGNVLPAVPGTDLDPKLVLERPKVVYNAKTKKFVLWFHSDSLNYAAAKAGVATSDSPTGPFTYHGSFRPHANQWPVGVTEEQKADEKSQLVKDFSVGQMVRDLTVFVDDDGKAYLFAASEGNPTMQISELTEDYLKTTGKYIRICEGRSMEAPAVFKREGKYHMIASGCTAWAPNAARSVVADSIWGPWKELENPCKGEKADISFFSQSTYVLPVHGKPDQFIFMGDRWIKDDLADSRYIWLPITFTEKGQPEIRWHDSWSIR</sequence>
<protein>
    <submittedName>
        <fullName evidence="5">Family 43 glycosylhydrolase</fullName>
    </submittedName>
</protein>
<name>A0A934R475_9BACT</name>
<evidence type="ECO:0000256" key="2">
    <source>
        <dbReference type="ARBA" id="ARBA00022801"/>
    </source>
</evidence>
<dbReference type="InterPro" id="IPR006710">
    <property type="entry name" value="Glyco_hydro_43"/>
</dbReference>
<dbReference type="Proteomes" id="UP000600139">
    <property type="component" value="Unassembled WGS sequence"/>
</dbReference>
<comment type="similarity">
    <text evidence="1 4">Belongs to the glycosyl hydrolase 43 family.</text>
</comment>
<dbReference type="CDD" id="cd18825">
    <property type="entry name" value="GH43_CtGH43-like"/>
    <property type="match status" value="1"/>
</dbReference>
<reference evidence="5" key="1">
    <citation type="submission" date="2021-01" db="EMBL/GenBank/DDBJ databases">
        <title>Modified the classification status of verrucomicrobia.</title>
        <authorList>
            <person name="Feng X."/>
        </authorList>
    </citation>
    <scope>NUCLEOTIDE SEQUENCE</scope>
    <source>
        <strain evidence="5">JCM 18052</strain>
    </source>
</reference>
<organism evidence="5 6">
    <name type="scientific">Luteolibacter yonseiensis</name>
    <dbReference type="NCBI Taxonomy" id="1144680"/>
    <lineage>
        <taxon>Bacteria</taxon>
        <taxon>Pseudomonadati</taxon>
        <taxon>Verrucomicrobiota</taxon>
        <taxon>Verrucomicrobiia</taxon>
        <taxon>Verrucomicrobiales</taxon>
        <taxon>Verrucomicrobiaceae</taxon>
        <taxon>Luteolibacter</taxon>
    </lineage>
</organism>
<evidence type="ECO:0000256" key="3">
    <source>
        <dbReference type="ARBA" id="ARBA00023295"/>
    </source>
</evidence>
<accession>A0A934R475</accession>
<dbReference type="EMBL" id="JAENIK010000011">
    <property type="protein sequence ID" value="MBK1816599.1"/>
    <property type="molecule type" value="Genomic_DNA"/>
</dbReference>
<dbReference type="PANTHER" id="PTHR22925:SF3">
    <property type="entry name" value="GLYCOSYL HYDROLASE FAMILY PROTEIN 43"/>
    <property type="match status" value="1"/>
</dbReference>
<dbReference type="AlphaFoldDB" id="A0A934R475"/>
<comment type="caution">
    <text evidence="5">The sequence shown here is derived from an EMBL/GenBank/DDBJ whole genome shotgun (WGS) entry which is preliminary data.</text>
</comment>
<evidence type="ECO:0000256" key="1">
    <source>
        <dbReference type="ARBA" id="ARBA00009865"/>
    </source>
</evidence>